<sequence length="67" mass="6970">MSNKAFLITGASKGIDKLVSAAVDKFGNIDAVIPNAGTMPMATLSTATPESFDKVMNLNVKGPLFLV</sequence>
<keyword evidence="2" id="KW-1185">Reference proteome</keyword>
<reference evidence="1" key="1">
    <citation type="submission" date="2023-06" db="EMBL/GenBank/DDBJ databases">
        <title>Genome-scale phylogeny and comparative genomics of the fungal order Sordariales.</title>
        <authorList>
            <consortium name="Lawrence Berkeley National Laboratory"/>
            <person name="Hensen N."/>
            <person name="Bonometti L."/>
            <person name="Westerberg I."/>
            <person name="Brannstrom I.O."/>
            <person name="Guillou S."/>
            <person name="Cros-Aarteil S."/>
            <person name="Calhoun S."/>
            <person name="Haridas S."/>
            <person name="Kuo A."/>
            <person name="Mondo S."/>
            <person name="Pangilinan J."/>
            <person name="Riley R."/>
            <person name="Labutti K."/>
            <person name="Andreopoulos B."/>
            <person name="Lipzen A."/>
            <person name="Chen C."/>
            <person name="Yanf M."/>
            <person name="Daum C."/>
            <person name="Ng V."/>
            <person name="Clum A."/>
            <person name="Steindorff A."/>
            <person name="Ohm R."/>
            <person name="Martin F."/>
            <person name="Silar P."/>
            <person name="Natvig D."/>
            <person name="Lalanne C."/>
            <person name="Gautier V."/>
            <person name="Ament-Velasquez S.L."/>
            <person name="Kruys A."/>
            <person name="Hutchinson M.I."/>
            <person name="Powell A.J."/>
            <person name="Barry K."/>
            <person name="Miller A.N."/>
            <person name="Grigoriev I.V."/>
            <person name="Debuchy R."/>
            <person name="Gladieux P."/>
            <person name="Thoren M.H."/>
            <person name="Johannesson H."/>
        </authorList>
    </citation>
    <scope>NUCLEOTIDE SEQUENCE</scope>
    <source>
        <strain evidence="1">CBS 606.72</strain>
    </source>
</reference>
<dbReference type="Pfam" id="PF00106">
    <property type="entry name" value="adh_short"/>
    <property type="match status" value="1"/>
</dbReference>
<dbReference type="Gene3D" id="3.40.50.720">
    <property type="entry name" value="NAD(P)-binding Rossmann-like Domain"/>
    <property type="match status" value="1"/>
</dbReference>
<dbReference type="SUPFAM" id="SSF51735">
    <property type="entry name" value="NAD(P)-binding Rossmann-fold domains"/>
    <property type="match status" value="1"/>
</dbReference>
<dbReference type="EMBL" id="JAULSU010000001">
    <property type="protein sequence ID" value="KAK0632694.1"/>
    <property type="molecule type" value="Genomic_DNA"/>
</dbReference>
<evidence type="ECO:0000313" key="1">
    <source>
        <dbReference type="EMBL" id="KAK0632694.1"/>
    </source>
</evidence>
<comment type="caution">
    <text evidence="1">The sequence shown here is derived from an EMBL/GenBank/DDBJ whole genome shotgun (WGS) entry which is preliminary data.</text>
</comment>
<dbReference type="AlphaFoldDB" id="A0AA39XEZ2"/>
<dbReference type="Proteomes" id="UP001175000">
    <property type="component" value="Unassembled WGS sequence"/>
</dbReference>
<accession>A0AA39XEZ2</accession>
<dbReference type="InterPro" id="IPR036291">
    <property type="entry name" value="NAD(P)-bd_dom_sf"/>
</dbReference>
<evidence type="ECO:0000313" key="2">
    <source>
        <dbReference type="Proteomes" id="UP001175000"/>
    </source>
</evidence>
<protein>
    <recommendedName>
        <fullName evidence="3">Short-chain dehydrogenase</fullName>
    </recommendedName>
</protein>
<evidence type="ECO:0008006" key="3">
    <source>
        <dbReference type="Google" id="ProtNLM"/>
    </source>
</evidence>
<dbReference type="PANTHER" id="PTHR43975:SF2">
    <property type="entry name" value="EG:BACR7A4.14 PROTEIN-RELATED"/>
    <property type="match status" value="1"/>
</dbReference>
<dbReference type="PANTHER" id="PTHR43975">
    <property type="entry name" value="ZGC:101858"/>
    <property type="match status" value="1"/>
</dbReference>
<organism evidence="1 2">
    <name type="scientific">Immersiella caudata</name>
    <dbReference type="NCBI Taxonomy" id="314043"/>
    <lineage>
        <taxon>Eukaryota</taxon>
        <taxon>Fungi</taxon>
        <taxon>Dikarya</taxon>
        <taxon>Ascomycota</taxon>
        <taxon>Pezizomycotina</taxon>
        <taxon>Sordariomycetes</taxon>
        <taxon>Sordariomycetidae</taxon>
        <taxon>Sordariales</taxon>
        <taxon>Lasiosphaeriaceae</taxon>
        <taxon>Immersiella</taxon>
    </lineage>
</organism>
<name>A0AA39XEZ2_9PEZI</name>
<proteinExistence type="predicted"/>
<dbReference type="InterPro" id="IPR002347">
    <property type="entry name" value="SDR_fam"/>
</dbReference>
<gene>
    <name evidence="1" type="ORF">B0T14DRAFT_560365</name>
</gene>